<comment type="similarity">
    <text evidence="2 6">Belongs to the MscS (TC 1.A.23) family.</text>
</comment>
<evidence type="ECO:0000256" key="6">
    <source>
        <dbReference type="RuleBase" id="RU369025"/>
    </source>
</evidence>
<evidence type="ECO:0000256" key="2">
    <source>
        <dbReference type="ARBA" id="ARBA00008017"/>
    </source>
</evidence>
<dbReference type="SUPFAM" id="SSF82861">
    <property type="entry name" value="Mechanosensitive channel protein MscS (YggB), transmembrane region"/>
    <property type="match status" value="1"/>
</dbReference>
<dbReference type="Gene3D" id="1.10.287.1260">
    <property type="match status" value="1"/>
</dbReference>
<comment type="caution">
    <text evidence="6">Lacks conserved residue(s) required for the propagation of feature annotation.</text>
</comment>
<comment type="subcellular location">
    <subcellularLocation>
        <location evidence="6">Cell inner membrane</location>
        <topology evidence="6">Multi-pass membrane protein</topology>
    </subcellularLocation>
    <subcellularLocation>
        <location evidence="1">Membrane</location>
        <topology evidence="1">Multi-pass membrane protein</topology>
    </subcellularLocation>
</comment>
<comment type="function">
    <text evidence="6">Mechanosensitive channel that participates in the regulation of osmotic pressure changes within the cell, opening in response to stretch forces in the membrane lipid bilayer, without the need for other proteins. Contributes to normal resistance to hypoosmotic shock. Forms an ion channel of 1.0 nanosiemens conductance with a slight preference for anions.</text>
</comment>
<keyword evidence="6" id="KW-0997">Cell inner membrane</keyword>
<feature type="transmembrane region" description="Helical" evidence="6">
    <location>
        <begin position="20"/>
        <end position="41"/>
    </location>
</feature>
<evidence type="ECO:0000256" key="5">
    <source>
        <dbReference type="ARBA" id="ARBA00023136"/>
    </source>
</evidence>
<evidence type="ECO:0000313" key="8">
    <source>
        <dbReference type="EMBL" id="QNN78019.1"/>
    </source>
</evidence>
<feature type="domain" description="Mechanosensitive ion channel MscS" evidence="7">
    <location>
        <begin position="106"/>
        <end position="175"/>
    </location>
</feature>
<keyword evidence="6" id="KW-0813">Transport</keyword>
<sequence>MSGPELAGWVREGTEAAIPIAQALAVLLAAWLLLRVLRLVVKRLCAHYHLPAQVAVSARRLLGVVVYVSAFMVALGRLGVSASVLWTALTGFTAVAAVAFFAAWSVLSNIFCSVLILTTRPFRVHDHIEVLENGDKPGLRGRVIDINLLYTTLLEEDALRGDTVLQIPNSQFFQRTTRRWRSGSPPAASSPE</sequence>
<evidence type="ECO:0000256" key="1">
    <source>
        <dbReference type="ARBA" id="ARBA00004141"/>
    </source>
</evidence>
<dbReference type="RefSeq" id="WP_187573490.1">
    <property type="nucleotide sequence ID" value="NZ_CP060731.1"/>
</dbReference>
<feature type="transmembrane region" description="Helical" evidence="6">
    <location>
        <begin position="92"/>
        <end position="117"/>
    </location>
</feature>
<keyword evidence="6" id="KW-1003">Cell membrane</keyword>
<dbReference type="Pfam" id="PF00924">
    <property type="entry name" value="MS_channel_2nd"/>
    <property type="match status" value="1"/>
</dbReference>
<keyword evidence="3 6" id="KW-0812">Transmembrane</keyword>
<dbReference type="PANTHER" id="PTHR30221:SF8">
    <property type="entry name" value="SMALL-CONDUCTANCE MECHANOSENSITIVE CHANNEL"/>
    <property type="match status" value="1"/>
</dbReference>
<dbReference type="AlphaFoldDB" id="A0A7G9TD44"/>
<dbReference type="SUPFAM" id="SSF50182">
    <property type="entry name" value="Sm-like ribonucleoproteins"/>
    <property type="match status" value="1"/>
</dbReference>
<evidence type="ECO:0000256" key="4">
    <source>
        <dbReference type="ARBA" id="ARBA00022989"/>
    </source>
</evidence>
<name>A0A7G9TD44_PSEMX</name>
<dbReference type="InterPro" id="IPR010920">
    <property type="entry name" value="LSM_dom_sf"/>
</dbReference>
<dbReference type="InterPro" id="IPR045275">
    <property type="entry name" value="MscS_archaea/bacteria_type"/>
</dbReference>
<dbReference type="GO" id="GO:0005886">
    <property type="term" value="C:plasma membrane"/>
    <property type="evidence" value="ECO:0007669"/>
    <property type="project" value="UniProtKB-SubCell"/>
</dbReference>
<dbReference type="InterPro" id="IPR023408">
    <property type="entry name" value="MscS_beta-dom_sf"/>
</dbReference>
<dbReference type="InterPro" id="IPR006685">
    <property type="entry name" value="MscS_channel_2nd"/>
</dbReference>
<evidence type="ECO:0000256" key="3">
    <source>
        <dbReference type="ARBA" id="ARBA00022692"/>
    </source>
</evidence>
<gene>
    <name evidence="8" type="ORF">IAE60_00815</name>
</gene>
<feature type="transmembrane region" description="Helical" evidence="6">
    <location>
        <begin position="61"/>
        <end position="86"/>
    </location>
</feature>
<dbReference type="PANTHER" id="PTHR30221">
    <property type="entry name" value="SMALL-CONDUCTANCE MECHANOSENSITIVE CHANNEL"/>
    <property type="match status" value="1"/>
</dbReference>
<keyword evidence="4 6" id="KW-1133">Transmembrane helix</keyword>
<dbReference type="Gene3D" id="2.30.30.60">
    <property type="match status" value="1"/>
</dbReference>
<proteinExistence type="inferred from homology"/>
<organism evidence="8 9">
    <name type="scientific">Pseudoxanthomonas mexicana</name>
    <dbReference type="NCBI Taxonomy" id="128785"/>
    <lineage>
        <taxon>Bacteria</taxon>
        <taxon>Pseudomonadati</taxon>
        <taxon>Pseudomonadota</taxon>
        <taxon>Gammaproteobacteria</taxon>
        <taxon>Lysobacterales</taxon>
        <taxon>Lysobacteraceae</taxon>
        <taxon>Pseudoxanthomonas</taxon>
    </lineage>
</organism>
<dbReference type="InterPro" id="IPR011014">
    <property type="entry name" value="MscS_channel_TM-2"/>
</dbReference>
<dbReference type="GeneID" id="81469484"/>
<comment type="subunit">
    <text evidence="6">Homoheptamer.</text>
</comment>
<evidence type="ECO:0000313" key="9">
    <source>
        <dbReference type="Proteomes" id="UP000515838"/>
    </source>
</evidence>
<evidence type="ECO:0000259" key="7">
    <source>
        <dbReference type="Pfam" id="PF00924"/>
    </source>
</evidence>
<keyword evidence="6" id="KW-0407">Ion channel</keyword>
<reference evidence="8 9" key="1">
    <citation type="submission" date="2020-08" db="EMBL/GenBank/DDBJ databases">
        <title>Streptomycin Non-resistant strain, P. mexicana.</title>
        <authorList>
            <person name="Ganesh-Kumar S."/>
            <person name="Zhe T."/>
            <person name="Yu Z."/>
            <person name="Min Y."/>
        </authorList>
    </citation>
    <scope>NUCLEOTIDE SEQUENCE [LARGE SCALE GENOMIC DNA]</scope>
    <source>
        <strain evidence="8 9">GTZY2</strain>
    </source>
</reference>
<dbReference type="Proteomes" id="UP000515838">
    <property type="component" value="Chromosome"/>
</dbReference>
<protein>
    <recommendedName>
        <fullName evidence="6">Small-conductance mechanosensitive channel</fullName>
    </recommendedName>
</protein>
<keyword evidence="5 6" id="KW-0472">Membrane</keyword>
<dbReference type="EMBL" id="CP060731">
    <property type="protein sequence ID" value="QNN78019.1"/>
    <property type="molecule type" value="Genomic_DNA"/>
</dbReference>
<accession>A0A7G9TD44</accession>
<keyword evidence="6" id="KW-0406">Ion transport</keyword>
<dbReference type="GO" id="GO:0008381">
    <property type="term" value="F:mechanosensitive monoatomic ion channel activity"/>
    <property type="evidence" value="ECO:0007669"/>
    <property type="project" value="InterPro"/>
</dbReference>